<proteinExistence type="predicted"/>
<reference evidence="2" key="1">
    <citation type="journal article" date="2022" name="Mol. Ecol. Resour.">
        <title>The genomes of chicory, endive, great burdock and yacon provide insights into Asteraceae palaeo-polyploidization history and plant inulin production.</title>
        <authorList>
            <person name="Fan W."/>
            <person name="Wang S."/>
            <person name="Wang H."/>
            <person name="Wang A."/>
            <person name="Jiang F."/>
            <person name="Liu H."/>
            <person name="Zhao H."/>
            <person name="Xu D."/>
            <person name="Zhang Y."/>
        </authorList>
    </citation>
    <scope>NUCLEOTIDE SEQUENCE [LARGE SCALE GENOMIC DNA]</scope>
    <source>
        <strain evidence="2">cv. Niubang</strain>
    </source>
</reference>
<accession>A0ACB9B0F0</accession>
<comment type="caution">
    <text evidence="1">The sequence shown here is derived from an EMBL/GenBank/DDBJ whole genome shotgun (WGS) entry which is preliminary data.</text>
</comment>
<gene>
    <name evidence="1" type="ORF">L6452_22626</name>
</gene>
<evidence type="ECO:0000313" key="1">
    <source>
        <dbReference type="EMBL" id="KAI3715640.1"/>
    </source>
</evidence>
<name>A0ACB9B0F0_ARCLA</name>
<reference evidence="1 2" key="2">
    <citation type="journal article" date="2022" name="Mol. Ecol. Resour.">
        <title>The genomes of chicory, endive, great burdock and yacon provide insights into Asteraceae paleo-polyploidization history and plant inulin production.</title>
        <authorList>
            <person name="Fan W."/>
            <person name="Wang S."/>
            <person name="Wang H."/>
            <person name="Wang A."/>
            <person name="Jiang F."/>
            <person name="Liu H."/>
            <person name="Zhao H."/>
            <person name="Xu D."/>
            <person name="Zhang Y."/>
        </authorList>
    </citation>
    <scope>NUCLEOTIDE SEQUENCE [LARGE SCALE GENOMIC DNA]</scope>
    <source>
        <strain evidence="2">cv. Niubang</strain>
    </source>
</reference>
<organism evidence="1 2">
    <name type="scientific">Arctium lappa</name>
    <name type="common">Greater burdock</name>
    <name type="synonym">Lappa major</name>
    <dbReference type="NCBI Taxonomy" id="4217"/>
    <lineage>
        <taxon>Eukaryota</taxon>
        <taxon>Viridiplantae</taxon>
        <taxon>Streptophyta</taxon>
        <taxon>Embryophyta</taxon>
        <taxon>Tracheophyta</taxon>
        <taxon>Spermatophyta</taxon>
        <taxon>Magnoliopsida</taxon>
        <taxon>eudicotyledons</taxon>
        <taxon>Gunneridae</taxon>
        <taxon>Pentapetalae</taxon>
        <taxon>asterids</taxon>
        <taxon>campanulids</taxon>
        <taxon>Asterales</taxon>
        <taxon>Asteraceae</taxon>
        <taxon>Carduoideae</taxon>
        <taxon>Cardueae</taxon>
        <taxon>Arctiinae</taxon>
        <taxon>Arctium</taxon>
    </lineage>
</organism>
<dbReference type="Proteomes" id="UP001055879">
    <property type="component" value="Linkage Group LG07"/>
</dbReference>
<keyword evidence="2" id="KW-1185">Reference proteome</keyword>
<dbReference type="EMBL" id="CM042053">
    <property type="protein sequence ID" value="KAI3715640.1"/>
    <property type="molecule type" value="Genomic_DNA"/>
</dbReference>
<sequence>MELGDAQREYAVALLPSIAIIEPLYHTLCFTKPNQTKPHLTSPHPLHSFTRPTEQTPKFVVTCYPPDSGFRSSVYDGRTLLLGRFQSSYFFTSR</sequence>
<evidence type="ECO:0000313" key="2">
    <source>
        <dbReference type="Proteomes" id="UP001055879"/>
    </source>
</evidence>
<protein>
    <submittedName>
        <fullName evidence="1">Uncharacterized protein</fullName>
    </submittedName>
</protein>